<feature type="domain" description="Outer membrane protein beta-barrel" evidence="2">
    <location>
        <begin position="19"/>
        <end position="169"/>
    </location>
</feature>
<proteinExistence type="predicted"/>
<organism evidence="3 4">
    <name type="scientific">Alistipes hominis</name>
    <dbReference type="NCBI Taxonomy" id="2763015"/>
    <lineage>
        <taxon>Bacteria</taxon>
        <taxon>Pseudomonadati</taxon>
        <taxon>Bacteroidota</taxon>
        <taxon>Bacteroidia</taxon>
        <taxon>Bacteroidales</taxon>
        <taxon>Rikenellaceae</taxon>
        <taxon>Alistipes</taxon>
    </lineage>
</organism>
<dbReference type="Proteomes" id="UP000636891">
    <property type="component" value="Unassembled WGS sequence"/>
</dbReference>
<reference evidence="3 4" key="1">
    <citation type="submission" date="2020-08" db="EMBL/GenBank/DDBJ databases">
        <title>Genome public.</title>
        <authorList>
            <person name="Liu C."/>
            <person name="Sun Q."/>
        </authorList>
    </citation>
    <scope>NUCLEOTIDE SEQUENCE [LARGE SCALE GENOMIC DNA]</scope>
    <source>
        <strain evidence="3 4">New-7</strain>
    </source>
</reference>
<accession>A0ABR7CQM3</accession>
<feature type="signal peptide" evidence="1">
    <location>
        <begin position="1"/>
        <end position="20"/>
    </location>
</feature>
<dbReference type="Pfam" id="PF13568">
    <property type="entry name" value="OMP_b-brl_2"/>
    <property type="match status" value="1"/>
</dbReference>
<protein>
    <submittedName>
        <fullName evidence="3">PorT family protein</fullName>
    </submittedName>
</protein>
<evidence type="ECO:0000313" key="4">
    <source>
        <dbReference type="Proteomes" id="UP000636891"/>
    </source>
</evidence>
<dbReference type="Gene3D" id="2.40.160.20">
    <property type="match status" value="1"/>
</dbReference>
<dbReference type="RefSeq" id="WP_101570648.1">
    <property type="nucleotide sequence ID" value="NZ_JACOOK010000006.1"/>
</dbReference>
<sequence>MKKIVVAVVAMLAIGTSSFAQGFGWGVKAGLNVSGMNNTGLDSKTGLTAGVFVDYRFNDWIGMSADLLFSREGAMLKSGGDKYIAKTNYLNLPILAKFYVLDQLAFNIGIQPGVLLSGKDKVKESGEETAFTTTNNYKSFDFAFPVGVSYEFFNKLILDARYNIGVANISAGEGGKVHNNVFALTLGYRF</sequence>
<comment type="caution">
    <text evidence="3">The sequence shown here is derived from an EMBL/GenBank/DDBJ whole genome shotgun (WGS) entry which is preliminary data.</text>
</comment>
<keyword evidence="4" id="KW-1185">Reference proteome</keyword>
<dbReference type="InterPro" id="IPR025665">
    <property type="entry name" value="Beta-barrel_OMP_2"/>
</dbReference>
<evidence type="ECO:0000313" key="3">
    <source>
        <dbReference type="EMBL" id="MBC5617505.1"/>
    </source>
</evidence>
<evidence type="ECO:0000256" key="1">
    <source>
        <dbReference type="SAM" id="SignalP"/>
    </source>
</evidence>
<feature type="chain" id="PRO_5046895513" evidence="1">
    <location>
        <begin position="21"/>
        <end position="190"/>
    </location>
</feature>
<gene>
    <name evidence="3" type="ORF">H8S08_10820</name>
</gene>
<evidence type="ECO:0000259" key="2">
    <source>
        <dbReference type="Pfam" id="PF13568"/>
    </source>
</evidence>
<keyword evidence="1" id="KW-0732">Signal</keyword>
<dbReference type="SUPFAM" id="SSF56925">
    <property type="entry name" value="OMPA-like"/>
    <property type="match status" value="1"/>
</dbReference>
<dbReference type="InterPro" id="IPR011250">
    <property type="entry name" value="OMP/PagP_B-barrel"/>
</dbReference>
<dbReference type="EMBL" id="JACOOK010000006">
    <property type="protein sequence ID" value="MBC5617505.1"/>
    <property type="molecule type" value="Genomic_DNA"/>
</dbReference>
<name>A0ABR7CQM3_9BACT</name>